<organism evidence="2 3">
    <name type="scientific">Parapontixanthobacter aurantiacus</name>
    <dbReference type="NCBI Taxonomy" id="1463599"/>
    <lineage>
        <taxon>Bacteria</taxon>
        <taxon>Pseudomonadati</taxon>
        <taxon>Pseudomonadota</taxon>
        <taxon>Alphaproteobacteria</taxon>
        <taxon>Sphingomonadales</taxon>
        <taxon>Erythrobacteraceae</taxon>
        <taxon>Parapontixanthobacter</taxon>
    </lineage>
</organism>
<evidence type="ECO:0000256" key="1">
    <source>
        <dbReference type="SAM" id="SignalP"/>
    </source>
</evidence>
<evidence type="ECO:0000313" key="3">
    <source>
        <dbReference type="Proteomes" id="UP000433104"/>
    </source>
</evidence>
<sequence>MRKIILGFALASMSVPALSWEATSDDDNCSLSTWAGWTKVYVSQDEEGVDRDQVYITFFDTNWSIAEGDLIEPIRVESYGGEWFEAQPFAHKNAFTLIADYKTMRRMFEADSSPSEWEITKGGELVTRIYLGDDSYFAWESFNRCRANWVIAPERLMRNWPPKDPFAK</sequence>
<feature type="signal peptide" evidence="1">
    <location>
        <begin position="1"/>
        <end position="19"/>
    </location>
</feature>
<dbReference type="RefSeq" id="WP_160685460.1">
    <property type="nucleotide sequence ID" value="NZ_WTYW01000007.1"/>
</dbReference>
<name>A0A844ZJB2_9SPHN</name>
<protein>
    <submittedName>
        <fullName evidence="2">Uncharacterized protein</fullName>
    </submittedName>
</protein>
<dbReference type="EMBL" id="WTYW01000007">
    <property type="protein sequence ID" value="MXO87100.1"/>
    <property type="molecule type" value="Genomic_DNA"/>
</dbReference>
<keyword evidence="3" id="KW-1185">Reference proteome</keyword>
<keyword evidence="1" id="KW-0732">Signal</keyword>
<dbReference type="Proteomes" id="UP000433104">
    <property type="component" value="Unassembled WGS sequence"/>
</dbReference>
<accession>A0A844ZJB2</accession>
<proteinExistence type="predicted"/>
<reference evidence="2 3" key="1">
    <citation type="submission" date="2019-12" db="EMBL/GenBank/DDBJ databases">
        <title>Genomic-based taxomic classification of the family Erythrobacteraceae.</title>
        <authorList>
            <person name="Xu L."/>
        </authorList>
    </citation>
    <scope>NUCLEOTIDE SEQUENCE [LARGE SCALE GENOMIC DNA]</scope>
    <source>
        <strain evidence="2 3">MCCC 1A09962</strain>
    </source>
</reference>
<comment type="caution">
    <text evidence="2">The sequence shown here is derived from an EMBL/GenBank/DDBJ whole genome shotgun (WGS) entry which is preliminary data.</text>
</comment>
<evidence type="ECO:0000313" key="2">
    <source>
        <dbReference type="EMBL" id="MXO87100.1"/>
    </source>
</evidence>
<feature type="chain" id="PRO_5032949329" evidence="1">
    <location>
        <begin position="20"/>
        <end position="168"/>
    </location>
</feature>
<dbReference type="OrthoDB" id="9799092at2"/>
<gene>
    <name evidence="2" type="ORF">GRI38_13790</name>
</gene>
<dbReference type="AlphaFoldDB" id="A0A844ZJB2"/>